<dbReference type="Gene3D" id="3.20.20.80">
    <property type="entry name" value="Glycosidases"/>
    <property type="match status" value="1"/>
</dbReference>
<dbReference type="FunFam" id="3.10.50.10:FF:000002">
    <property type="entry name" value="Chitinase domain-containing protein 1"/>
    <property type="match status" value="1"/>
</dbReference>
<dbReference type="InterPro" id="IPR001223">
    <property type="entry name" value="Glyco_hydro18_cat"/>
</dbReference>
<accession>A0A8J1Y054</accession>
<dbReference type="OrthoDB" id="10254444at2759"/>
<dbReference type="AlphaFoldDB" id="A0A8J1Y054"/>
<dbReference type="GO" id="GO:0005975">
    <property type="term" value="P:carbohydrate metabolic process"/>
    <property type="evidence" value="ECO:0007669"/>
    <property type="project" value="InterPro"/>
</dbReference>
<keyword evidence="9" id="KW-1185">Reference proteome</keyword>
<keyword evidence="4" id="KW-0964">Secreted</keyword>
<dbReference type="PANTHER" id="PTHR46066:SF2">
    <property type="entry name" value="CHITINASE DOMAIN-CONTAINING PROTEIN 1"/>
    <property type="match status" value="1"/>
</dbReference>
<dbReference type="InterPro" id="IPR029070">
    <property type="entry name" value="Chitinase_insertion_sf"/>
</dbReference>
<dbReference type="InterPro" id="IPR017853">
    <property type="entry name" value="GH"/>
</dbReference>
<evidence type="ECO:0000256" key="7">
    <source>
        <dbReference type="ARBA" id="ARBA00040976"/>
    </source>
</evidence>
<keyword evidence="5" id="KW-0732">Signal</keyword>
<gene>
    <name evidence="8" type="ORF">OFUS_LOCUS1700</name>
</gene>
<comment type="subcellular location">
    <subcellularLocation>
        <location evidence="1">Lysosome</location>
    </subcellularLocation>
    <subcellularLocation>
        <location evidence="2">Secreted</location>
    </subcellularLocation>
</comment>
<evidence type="ECO:0000256" key="6">
    <source>
        <dbReference type="ARBA" id="ARBA00023228"/>
    </source>
</evidence>
<evidence type="ECO:0000256" key="5">
    <source>
        <dbReference type="ARBA" id="ARBA00022729"/>
    </source>
</evidence>
<dbReference type="PANTHER" id="PTHR46066">
    <property type="entry name" value="CHITINASE DOMAIN-CONTAINING PROTEIN 1 FAMILY MEMBER"/>
    <property type="match status" value="1"/>
</dbReference>
<dbReference type="GO" id="GO:0012505">
    <property type="term" value="C:endomembrane system"/>
    <property type="evidence" value="ECO:0007669"/>
    <property type="project" value="TreeGrafter"/>
</dbReference>
<organism evidence="8 9">
    <name type="scientific">Owenia fusiformis</name>
    <name type="common">Polychaete worm</name>
    <dbReference type="NCBI Taxonomy" id="6347"/>
    <lineage>
        <taxon>Eukaryota</taxon>
        <taxon>Metazoa</taxon>
        <taxon>Spiralia</taxon>
        <taxon>Lophotrochozoa</taxon>
        <taxon>Annelida</taxon>
        <taxon>Polychaeta</taxon>
        <taxon>Sedentaria</taxon>
        <taxon>Canalipalpata</taxon>
        <taxon>Sabellida</taxon>
        <taxon>Oweniida</taxon>
        <taxon>Oweniidae</taxon>
        <taxon>Owenia</taxon>
    </lineage>
</organism>
<dbReference type="GO" id="GO:0070492">
    <property type="term" value="F:oligosaccharide binding"/>
    <property type="evidence" value="ECO:0007669"/>
    <property type="project" value="TreeGrafter"/>
</dbReference>
<proteinExistence type="inferred from homology"/>
<name>A0A8J1Y054_OWEFU</name>
<dbReference type="GO" id="GO:0005764">
    <property type="term" value="C:lysosome"/>
    <property type="evidence" value="ECO:0007669"/>
    <property type="project" value="UniProtKB-SubCell"/>
</dbReference>
<reference evidence="8" key="1">
    <citation type="submission" date="2022-03" db="EMBL/GenBank/DDBJ databases">
        <authorList>
            <person name="Martin C."/>
        </authorList>
    </citation>
    <scope>NUCLEOTIDE SEQUENCE</scope>
</reference>
<evidence type="ECO:0000313" key="9">
    <source>
        <dbReference type="Proteomes" id="UP000749559"/>
    </source>
</evidence>
<dbReference type="EMBL" id="CAIIXF020000001">
    <property type="protein sequence ID" value="CAH1774190.1"/>
    <property type="molecule type" value="Genomic_DNA"/>
</dbReference>
<comment type="similarity">
    <text evidence="3">Belongs to the glycosyl hydrolase 18 family.</text>
</comment>
<evidence type="ECO:0000256" key="3">
    <source>
        <dbReference type="ARBA" id="ARBA00009336"/>
    </source>
</evidence>
<dbReference type="FunFam" id="3.20.20.80:FF:000028">
    <property type="entry name" value="Chitinase domain-containing protein 1"/>
    <property type="match status" value="1"/>
</dbReference>
<dbReference type="SUPFAM" id="SSF51445">
    <property type="entry name" value="(Trans)glycosidases"/>
    <property type="match status" value="1"/>
</dbReference>
<protein>
    <recommendedName>
        <fullName evidence="7">Chitinase domain-containing protein 1</fullName>
    </recommendedName>
</protein>
<dbReference type="CDD" id="cd02876">
    <property type="entry name" value="GH18_SI-CLP"/>
    <property type="match status" value="1"/>
</dbReference>
<evidence type="ECO:0000256" key="4">
    <source>
        <dbReference type="ARBA" id="ARBA00022525"/>
    </source>
</evidence>
<dbReference type="SMART" id="SM00636">
    <property type="entry name" value="Glyco_18"/>
    <property type="match status" value="1"/>
</dbReference>
<dbReference type="Gene3D" id="3.10.50.10">
    <property type="match status" value="1"/>
</dbReference>
<comment type="caution">
    <text evidence="8">The sequence shown here is derived from an EMBL/GenBank/DDBJ whole genome shotgun (WGS) entry which is preliminary data.</text>
</comment>
<evidence type="ECO:0000256" key="1">
    <source>
        <dbReference type="ARBA" id="ARBA00004371"/>
    </source>
</evidence>
<keyword evidence="6" id="KW-0458">Lysosome</keyword>
<sequence>MKMKTIKIILISMTLLVAVYNVECTLSKSSTKSKKKKVEEDVAITTDSVVKRNLVTPSPKVKDILGQHKEYCEIEKEIKKFKGTTLAYVTPWNSHGYDIAKMFGNKFDYVSPVWLQIKRKPGGAYVMEGGHDIDKGWVKDVKHGRSVNLTPRVLFDGWTGRDFNALFSSEDEVEDCVDAILKFVQEHKFNGIVLEVWMQLGGQKNKELLHFIEHLGESFFAKSKKLIVVVPPPNPLSQQGHNILPKEDFDLLAPVVDGISLMTYDFSNAMRPGPNSPLLWIQKCVEYLAPDADSPNRQKILLGLNFYGYDYASGQGEPVVGNKYIEILSKHKPKLKWDSESAEHYFTYKTSQAEHTVYFPTLQSIYSRIELAEAMGTGISIWEIGQGLDYFYDLL</sequence>
<dbReference type="Proteomes" id="UP000749559">
    <property type="component" value="Unassembled WGS sequence"/>
</dbReference>
<evidence type="ECO:0000313" key="8">
    <source>
        <dbReference type="EMBL" id="CAH1774190.1"/>
    </source>
</evidence>
<dbReference type="InterPro" id="IPR011583">
    <property type="entry name" value="Chitinase_II/V-like_cat"/>
</dbReference>
<dbReference type="Pfam" id="PF00704">
    <property type="entry name" value="Glyco_hydro_18"/>
    <property type="match status" value="1"/>
</dbReference>
<evidence type="ECO:0000256" key="2">
    <source>
        <dbReference type="ARBA" id="ARBA00004613"/>
    </source>
</evidence>
<dbReference type="GO" id="GO:0008061">
    <property type="term" value="F:chitin binding"/>
    <property type="evidence" value="ECO:0007669"/>
    <property type="project" value="InterPro"/>
</dbReference>
<dbReference type="GO" id="GO:0005576">
    <property type="term" value="C:extracellular region"/>
    <property type="evidence" value="ECO:0007669"/>
    <property type="project" value="UniProtKB-SubCell"/>
</dbReference>
<dbReference type="PROSITE" id="PS51910">
    <property type="entry name" value="GH18_2"/>
    <property type="match status" value="1"/>
</dbReference>